<feature type="transmembrane region" description="Helical" evidence="10">
    <location>
        <begin position="362"/>
        <end position="386"/>
    </location>
</feature>
<evidence type="ECO:0000256" key="11">
    <source>
        <dbReference type="SAM" id="SignalP"/>
    </source>
</evidence>
<keyword evidence="3 10" id="KW-0812">Transmembrane</keyword>
<proteinExistence type="predicted"/>
<evidence type="ECO:0000313" key="15">
    <source>
        <dbReference type="Proteomes" id="UP000639772"/>
    </source>
</evidence>
<feature type="transmembrane region" description="Helical" evidence="10">
    <location>
        <begin position="229"/>
        <end position="250"/>
    </location>
</feature>
<reference evidence="14 15" key="1">
    <citation type="journal article" date="2020" name="Nat. Food">
        <title>A phased Vanilla planifolia genome enables genetic improvement of flavour and production.</title>
        <authorList>
            <person name="Hasing T."/>
            <person name="Tang H."/>
            <person name="Brym M."/>
            <person name="Khazi F."/>
            <person name="Huang T."/>
            <person name="Chambers A.H."/>
        </authorList>
    </citation>
    <scope>NUCLEOTIDE SEQUENCE [LARGE SCALE GENOMIC DNA]</scope>
    <source>
        <tissue evidence="14">Leaf</tissue>
    </source>
</reference>
<evidence type="ECO:0000256" key="3">
    <source>
        <dbReference type="ARBA" id="ARBA00022692"/>
    </source>
</evidence>
<dbReference type="Pfam" id="PF03188">
    <property type="entry name" value="Cytochrom_B561"/>
    <property type="match status" value="1"/>
</dbReference>
<feature type="binding site" description="axial binding residue" evidence="9">
    <location>
        <position position="334"/>
    </location>
    <ligand>
        <name>heme b</name>
        <dbReference type="ChEBI" id="CHEBI:60344"/>
        <label>1</label>
    </ligand>
    <ligandPart>
        <name>Fe</name>
        <dbReference type="ChEBI" id="CHEBI:18248"/>
    </ligandPart>
</feature>
<feature type="domain" description="DOMON" evidence="12">
    <location>
        <begin position="60"/>
        <end position="185"/>
    </location>
</feature>
<accession>A0A835PVI5</accession>
<evidence type="ECO:0000259" key="12">
    <source>
        <dbReference type="PROSITE" id="PS50836"/>
    </source>
</evidence>
<evidence type="ECO:0000256" key="9">
    <source>
        <dbReference type="PIRSR" id="PIRSR037471-1"/>
    </source>
</evidence>
<dbReference type="GO" id="GO:0046872">
    <property type="term" value="F:metal ion binding"/>
    <property type="evidence" value="ECO:0007669"/>
    <property type="project" value="UniProtKB-KW"/>
</dbReference>
<feature type="binding site" description="axial binding residue" evidence="9">
    <location>
        <position position="264"/>
    </location>
    <ligand>
        <name>heme b</name>
        <dbReference type="ChEBI" id="CHEBI:60344"/>
        <label>1</label>
    </ligand>
    <ligandPart>
        <name>Fe</name>
        <dbReference type="ChEBI" id="CHEBI:18248"/>
    </ligandPart>
</feature>
<evidence type="ECO:0000256" key="10">
    <source>
        <dbReference type="SAM" id="Phobius"/>
    </source>
</evidence>
<feature type="transmembrane region" description="Helical" evidence="10">
    <location>
        <begin position="298"/>
        <end position="318"/>
    </location>
</feature>
<feature type="signal peptide" evidence="11">
    <location>
        <begin position="1"/>
        <end position="26"/>
    </location>
</feature>
<gene>
    <name evidence="14" type="ORF">HPP92_022861</name>
</gene>
<keyword evidence="9" id="KW-0408">Iron</keyword>
<dbReference type="OrthoDB" id="19261at2759"/>
<feature type="chain" id="PRO_5032970853" description="Cytochrome b561 and DOMON domain-containing protein" evidence="11">
    <location>
        <begin position="27"/>
        <end position="414"/>
    </location>
</feature>
<evidence type="ECO:0000313" key="14">
    <source>
        <dbReference type="EMBL" id="KAG0459733.1"/>
    </source>
</evidence>
<feature type="transmembrane region" description="Helical" evidence="10">
    <location>
        <begin position="330"/>
        <end position="350"/>
    </location>
</feature>
<keyword evidence="4 11" id="KW-0732">Signal</keyword>
<comment type="caution">
    <text evidence="14">The sequence shown here is derived from an EMBL/GenBank/DDBJ whole genome shotgun (WGS) entry which is preliminary data.</text>
</comment>
<dbReference type="CDD" id="cd08760">
    <property type="entry name" value="Cyt_b561_FRRS1_like"/>
    <property type="match status" value="1"/>
</dbReference>
<evidence type="ECO:0000256" key="6">
    <source>
        <dbReference type="ARBA" id="ARBA00022989"/>
    </source>
</evidence>
<comment type="subcellular location">
    <subcellularLocation>
        <location evidence="1">Membrane</location>
    </subcellularLocation>
</comment>
<dbReference type="PANTHER" id="PTHR23130">
    <property type="entry name" value="CYTOCHROME B561 AND DOMON DOMAIN-CONTAINING PROTEIN"/>
    <property type="match status" value="1"/>
</dbReference>
<dbReference type="Proteomes" id="UP000639772">
    <property type="component" value="Chromosome 12"/>
</dbReference>
<evidence type="ECO:0000259" key="13">
    <source>
        <dbReference type="PROSITE" id="PS50939"/>
    </source>
</evidence>
<feature type="binding site" description="axial binding residue" evidence="9">
    <location>
        <position position="298"/>
    </location>
    <ligand>
        <name>heme b</name>
        <dbReference type="ChEBI" id="CHEBI:60344"/>
        <label>1</label>
    </ligand>
    <ligandPart>
        <name>Fe</name>
        <dbReference type="ChEBI" id="CHEBI:18248"/>
    </ligandPart>
</feature>
<evidence type="ECO:0000256" key="4">
    <source>
        <dbReference type="ARBA" id="ARBA00022729"/>
    </source>
</evidence>
<dbReference type="PROSITE" id="PS50836">
    <property type="entry name" value="DOMON"/>
    <property type="match status" value="1"/>
</dbReference>
<evidence type="ECO:0000256" key="7">
    <source>
        <dbReference type="ARBA" id="ARBA00023136"/>
    </source>
</evidence>
<keyword evidence="9" id="KW-0479">Metal-binding</keyword>
<dbReference type="GO" id="GO:0016020">
    <property type="term" value="C:membrane"/>
    <property type="evidence" value="ECO:0007669"/>
    <property type="project" value="UniProtKB-SubCell"/>
</dbReference>
<dbReference type="InterPro" id="IPR045265">
    <property type="entry name" value="AIR12_DOMON"/>
</dbReference>
<dbReference type="PROSITE" id="PS50939">
    <property type="entry name" value="CYTOCHROME_B561"/>
    <property type="match status" value="1"/>
</dbReference>
<keyword evidence="6 10" id="KW-1133">Transmembrane helix</keyword>
<comment type="cofactor">
    <cofactor evidence="8">
        <name>heme b</name>
        <dbReference type="ChEBI" id="CHEBI:60344"/>
    </cofactor>
    <text evidence="8">Binds 2 heme b groups non-covalently.</text>
</comment>
<dbReference type="InterPro" id="IPR017214">
    <property type="entry name" value="UCP037471"/>
</dbReference>
<dbReference type="PIRSF" id="PIRSF037471">
    <property type="entry name" value="UCP037471"/>
    <property type="match status" value="1"/>
</dbReference>
<dbReference type="SMART" id="SM00665">
    <property type="entry name" value="B561"/>
    <property type="match status" value="1"/>
</dbReference>
<evidence type="ECO:0000256" key="2">
    <source>
        <dbReference type="ARBA" id="ARBA00022448"/>
    </source>
</evidence>
<evidence type="ECO:0000256" key="1">
    <source>
        <dbReference type="ARBA" id="ARBA00004370"/>
    </source>
</evidence>
<feature type="transmembrane region" description="Helical" evidence="10">
    <location>
        <begin position="262"/>
        <end position="286"/>
    </location>
</feature>
<keyword evidence="2 8" id="KW-0813">Transport</keyword>
<keyword evidence="5 8" id="KW-0249">Electron transport</keyword>
<dbReference type="PANTHER" id="PTHR23130:SF175">
    <property type="entry name" value="CYTOCHROME B561 AND DOMON DOMAIN-CONTAINING PROTEIN"/>
    <property type="match status" value="1"/>
</dbReference>
<dbReference type="AlphaFoldDB" id="A0A835PVI5"/>
<sequence length="414" mass="45767">MLAFSMTSSSHAVLLSFFALLTSTLCQQPNPHQCDDTFSFFGTDIANAANLTYCRKLRALGAELGWNLHNATTTTTTVTIVFSAVPPVGTGWIAWGVNPGPKPRMPGTRALVAIGQAVGPPVVASYNVTTDTLMGCKLENSSVEFRAEGVRSNYSSVTGRMVLAATLRLPSVYNPSRLNQVWQVGPAARGMALVPHAQQLHNFDGVDTLNLATGQMFGYSNTALRDAHGVLSVIGWGIIMPAGILIVRYFRSFPFQRQEYFLLHASCQLSAYVVGTTAWGIGLALLGSTRYYKTIMGHRVIGVLVFCLATLQMMALWLKPKKRDKYRRYWSIYHHFVGYSLVALTVVNIFKGFKILKPPPKWRWVYVAILASIGCAVLVLEIITWYKFYVMQKKKAEEHKDVKSAKAVQVTSNI</sequence>
<dbReference type="InterPro" id="IPR006593">
    <property type="entry name" value="Cyt_b561/ferric_Rdtase_TM"/>
</dbReference>
<dbReference type="Pfam" id="PF04526">
    <property type="entry name" value="DUF568"/>
    <property type="match status" value="1"/>
</dbReference>
<dbReference type="EMBL" id="JADCNM010000012">
    <property type="protein sequence ID" value="KAG0459733.1"/>
    <property type="molecule type" value="Genomic_DNA"/>
</dbReference>
<name>A0A835PVI5_VANPL</name>
<evidence type="ECO:0000256" key="8">
    <source>
        <dbReference type="PIRNR" id="PIRNR037471"/>
    </source>
</evidence>
<evidence type="ECO:0000256" key="5">
    <source>
        <dbReference type="ARBA" id="ARBA00022982"/>
    </source>
</evidence>
<dbReference type="InterPro" id="IPR005018">
    <property type="entry name" value="DOMON_domain"/>
</dbReference>
<organism evidence="14 15">
    <name type="scientific">Vanilla planifolia</name>
    <name type="common">Vanilla</name>
    <dbReference type="NCBI Taxonomy" id="51239"/>
    <lineage>
        <taxon>Eukaryota</taxon>
        <taxon>Viridiplantae</taxon>
        <taxon>Streptophyta</taxon>
        <taxon>Embryophyta</taxon>
        <taxon>Tracheophyta</taxon>
        <taxon>Spermatophyta</taxon>
        <taxon>Magnoliopsida</taxon>
        <taxon>Liliopsida</taxon>
        <taxon>Asparagales</taxon>
        <taxon>Orchidaceae</taxon>
        <taxon>Vanilloideae</taxon>
        <taxon>Vanilleae</taxon>
        <taxon>Vanilla</taxon>
    </lineage>
</organism>
<protein>
    <recommendedName>
        <fullName evidence="8">Cytochrome b561 and DOMON domain-containing protein</fullName>
    </recommendedName>
</protein>
<keyword evidence="7 8" id="KW-0472">Membrane</keyword>
<feature type="domain" description="Cytochrome b561" evidence="13">
    <location>
        <begin position="192"/>
        <end position="389"/>
    </location>
</feature>
<dbReference type="Gene3D" id="1.20.120.1770">
    <property type="match status" value="1"/>
</dbReference>
<feature type="binding site" description="axial binding residue" evidence="9">
    <location>
        <position position="228"/>
    </location>
    <ligand>
        <name>heme b</name>
        <dbReference type="ChEBI" id="CHEBI:60344"/>
        <label>1</label>
    </ligand>
    <ligandPart>
        <name>Fe</name>
        <dbReference type="ChEBI" id="CHEBI:18248"/>
    </ligandPart>
</feature>